<dbReference type="Proteomes" id="UP000198341">
    <property type="component" value="Chromosome 14"/>
</dbReference>
<proteinExistence type="predicted"/>
<reference evidence="1 2" key="1">
    <citation type="submission" date="2011-10" db="EMBL/GenBank/DDBJ databases">
        <authorList>
            <person name="Genoscope - CEA"/>
        </authorList>
    </citation>
    <scope>NUCLEOTIDE SEQUENCE [LARGE SCALE GENOMIC DNA]</scope>
    <source>
        <strain evidence="1 2">RCC 1105</strain>
    </source>
</reference>
<evidence type="ECO:0000313" key="1">
    <source>
        <dbReference type="EMBL" id="CCO19630.1"/>
    </source>
</evidence>
<dbReference type="EMBL" id="FO082265">
    <property type="protein sequence ID" value="CCO19630.1"/>
    <property type="molecule type" value="Genomic_DNA"/>
</dbReference>
<dbReference type="KEGG" id="bpg:Bathy14g02320"/>
<protein>
    <submittedName>
        <fullName evidence="1">Uncharacterized protein</fullName>
    </submittedName>
</protein>
<name>K8F479_9CHLO</name>
<sequence length="70" mass="8422">MAFFFTSKTFDFDFDSQFDLFNSVFHHPVSSYRSFLSLLQVKTIRKSTSSCDFRWQKLNEIGNNRRMLRP</sequence>
<accession>K8F479</accession>
<dbReference type="AlphaFoldDB" id="K8F479"/>
<gene>
    <name evidence="1" type="ordered locus">Bathy14g02320</name>
</gene>
<evidence type="ECO:0000313" key="2">
    <source>
        <dbReference type="Proteomes" id="UP000198341"/>
    </source>
</evidence>
<dbReference type="GeneID" id="19011811"/>
<keyword evidence="2" id="KW-1185">Reference proteome</keyword>
<dbReference type="RefSeq" id="XP_007509173.1">
    <property type="nucleotide sequence ID" value="XM_007509111.1"/>
</dbReference>
<organism evidence="1 2">
    <name type="scientific">Bathycoccus prasinos</name>
    <dbReference type="NCBI Taxonomy" id="41875"/>
    <lineage>
        <taxon>Eukaryota</taxon>
        <taxon>Viridiplantae</taxon>
        <taxon>Chlorophyta</taxon>
        <taxon>Mamiellophyceae</taxon>
        <taxon>Mamiellales</taxon>
        <taxon>Bathycoccaceae</taxon>
        <taxon>Bathycoccus</taxon>
    </lineage>
</organism>